<reference evidence="18" key="1">
    <citation type="submission" date="2021-02" db="EMBL/GenBank/DDBJ databases">
        <authorList>
            <person name="Nowell W R."/>
        </authorList>
    </citation>
    <scope>NUCLEOTIDE SEQUENCE</scope>
</reference>
<dbReference type="NCBIfam" id="NF009372">
    <property type="entry name" value="PRK12735.1"/>
    <property type="match status" value="1"/>
</dbReference>
<evidence type="ECO:0000313" key="19">
    <source>
        <dbReference type="Proteomes" id="UP000663832"/>
    </source>
</evidence>
<keyword evidence="4" id="KW-0963">Cytoplasm</keyword>
<dbReference type="CDD" id="cd01884">
    <property type="entry name" value="EF_Tu"/>
    <property type="match status" value="1"/>
</dbReference>
<organism evidence="18 19">
    <name type="scientific">Adineta steineri</name>
    <dbReference type="NCBI Taxonomy" id="433720"/>
    <lineage>
        <taxon>Eukaryota</taxon>
        <taxon>Metazoa</taxon>
        <taxon>Spiralia</taxon>
        <taxon>Gnathifera</taxon>
        <taxon>Rotifera</taxon>
        <taxon>Eurotatoria</taxon>
        <taxon>Bdelloidea</taxon>
        <taxon>Adinetida</taxon>
        <taxon>Adinetidae</taxon>
        <taxon>Adineta</taxon>
    </lineage>
</organism>
<comment type="subunit">
    <text evidence="3">Monomer.</text>
</comment>
<dbReference type="NCBIfam" id="TIGR00485">
    <property type="entry name" value="EF-Tu"/>
    <property type="match status" value="1"/>
</dbReference>
<evidence type="ECO:0000256" key="8">
    <source>
        <dbReference type="ARBA" id="ARBA00022801"/>
    </source>
</evidence>
<keyword evidence="12" id="KW-0496">Mitochondrion</keyword>
<dbReference type="GO" id="GO:0005525">
    <property type="term" value="F:GTP binding"/>
    <property type="evidence" value="ECO:0007669"/>
    <property type="project" value="UniProtKB-UniRule"/>
</dbReference>
<dbReference type="InterPro" id="IPR031157">
    <property type="entry name" value="G_TR_CS"/>
</dbReference>
<dbReference type="InterPro" id="IPR041709">
    <property type="entry name" value="EF-Tu_GTP-bd"/>
</dbReference>
<keyword evidence="7 15" id="KW-0251">Elongation factor</keyword>
<evidence type="ECO:0000256" key="5">
    <source>
        <dbReference type="ARBA" id="ARBA00022723"/>
    </source>
</evidence>
<evidence type="ECO:0000256" key="6">
    <source>
        <dbReference type="ARBA" id="ARBA00022741"/>
    </source>
</evidence>
<evidence type="ECO:0000313" key="17">
    <source>
        <dbReference type="EMBL" id="CAF1056765.1"/>
    </source>
</evidence>
<dbReference type="GO" id="GO:0003924">
    <property type="term" value="F:GTPase activity"/>
    <property type="evidence" value="ECO:0007669"/>
    <property type="project" value="UniProtKB-UniRule"/>
</dbReference>
<dbReference type="Proteomes" id="UP000663877">
    <property type="component" value="Unassembled WGS sequence"/>
</dbReference>
<evidence type="ECO:0000256" key="3">
    <source>
        <dbReference type="ARBA" id="ARBA00011245"/>
    </source>
</evidence>
<evidence type="ECO:0000256" key="1">
    <source>
        <dbReference type="ARBA" id="ARBA00004173"/>
    </source>
</evidence>
<evidence type="ECO:0000256" key="15">
    <source>
        <dbReference type="RuleBase" id="RU000325"/>
    </source>
</evidence>
<comment type="similarity">
    <text evidence="2 15">Belongs to the TRAFAC class translation factor GTPase superfamily. Classic translation factor GTPase family. EF-Tu/EF-1A subfamily.</text>
</comment>
<dbReference type="PROSITE" id="PS00301">
    <property type="entry name" value="G_TR_1"/>
    <property type="match status" value="1"/>
</dbReference>
<dbReference type="PROSITE" id="PS51722">
    <property type="entry name" value="G_TR_2"/>
    <property type="match status" value="1"/>
</dbReference>
<dbReference type="InterPro" id="IPR009000">
    <property type="entry name" value="Transl_B-barrel_sf"/>
</dbReference>
<dbReference type="InterPro" id="IPR027417">
    <property type="entry name" value="P-loop_NTPase"/>
</dbReference>
<dbReference type="Pfam" id="PF00009">
    <property type="entry name" value="GTP_EFTU"/>
    <property type="match status" value="1"/>
</dbReference>
<keyword evidence="9" id="KW-0460">Magnesium</keyword>
<dbReference type="AlphaFoldDB" id="A0A814N4D8"/>
<gene>
    <name evidence="17" type="ORF">BJG266_LOCUS18928</name>
    <name evidence="18" type="ORF">QVE165_LOCUS19559</name>
</gene>
<keyword evidence="19" id="KW-1185">Reference proteome</keyword>
<keyword evidence="13 15" id="KW-0342">GTP-binding</keyword>
<dbReference type="GO" id="GO:0046872">
    <property type="term" value="F:metal ion binding"/>
    <property type="evidence" value="ECO:0007669"/>
    <property type="project" value="UniProtKB-KW"/>
</dbReference>
<comment type="subcellular location">
    <subcellularLocation>
        <location evidence="1">Mitochondrion</location>
    </subcellularLocation>
</comment>
<sequence length="454" mass="50636">MLGTRTMFCVRQMTPTYRHLMQQPTTDMSLINAYVRRCLAQVVVEKKTFKRDKPHINIGTIGHVDHGKTTLTAAITRILSEKKLAKVKKYEDIDNAPEEKKRGITINAAHIEYSTANRHYGHVDCPGHADYIKNMITGSSQMDGAILVVAATDGVMPQTREHLLLAKQIGIEKIVVFMNKADAADKEMLELVELELRELLTQIGFDGENTPIIPGSALYALEDREPKLGKETVLKLLEAVDTYIPVPPRAADQPFLLPVEHVYTIPNKGTIVTGRVERGSAKKGDPIEVVGHNKLGKGIIGGLEMFHQTIDQAQPGDQLGILLKNVRKEDIRRGVFVGKPGTLKMHNKFDCQTYFLSKEEGGREEPIPKEFVLTMYCRTYDIGVKGVVPEGREMIMPGEDATMTLYTSKRMVVEKGARFTLRDADNKTVGTGVVTNLHPDPAPEELKKFWKRAA</sequence>
<dbReference type="InterPro" id="IPR050055">
    <property type="entry name" value="EF-Tu_GTPase"/>
</dbReference>
<evidence type="ECO:0000256" key="4">
    <source>
        <dbReference type="ARBA" id="ARBA00022490"/>
    </source>
</evidence>
<dbReference type="SUPFAM" id="SSF50465">
    <property type="entry name" value="EF-Tu/eEF-1alpha/eIF2-gamma C-terminal domain"/>
    <property type="match status" value="1"/>
</dbReference>
<comment type="catalytic activity">
    <reaction evidence="14">
        <text>GTP + H2O = GDP + phosphate + H(+)</text>
        <dbReference type="Rhea" id="RHEA:19669"/>
        <dbReference type="ChEBI" id="CHEBI:15377"/>
        <dbReference type="ChEBI" id="CHEBI:15378"/>
        <dbReference type="ChEBI" id="CHEBI:37565"/>
        <dbReference type="ChEBI" id="CHEBI:43474"/>
        <dbReference type="ChEBI" id="CHEBI:58189"/>
        <dbReference type="EC" id="3.6.5.3"/>
    </reaction>
    <physiologicalReaction direction="left-to-right" evidence="14">
        <dbReference type="Rhea" id="RHEA:19670"/>
    </physiologicalReaction>
</comment>
<dbReference type="SUPFAM" id="SSF50447">
    <property type="entry name" value="Translation proteins"/>
    <property type="match status" value="1"/>
</dbReference>
<dbReference type="GO" id="GO:0005739">
    <property type="term" value="C:mitochondrion"/>
    <property type="evidence" value="ECO:0007669"/>
    <property type="project" value="UniProtKB-SubCell"/>
</dbReference>
<dbReference type="PANTHER" id="PTHR43721">
    <property type="entry name" value="ELONGATION FACTOR TU-RELATED"/>
    <property type="match status" value="1"/>
</dbReference>
<keyword evidence="11" id="KW-0809">Transit peptide</keyword>
<dbReference type="Pfam" id="PF03143">
    <property type="entry name" value="GTP_EFTU_D3"/>
    <property type="match status" value="1"/>
</dbReference>
<proteinExistence type="inferred from homology"/>
<dbReference type="InterPro" id="IPR033720">
    <property type="entry name" value="EFTU_2"/>
</dbReference>
<evidence type="ECO:0000256" key="7">
    <source>
        <dbReference type="ARBA" id="ARBA00022768"/>
    </source>
</evidence>
<dbReference type="NCBIfam" id="NF009373">
    <property type="entry name" value="PRK12736.1"/>
    <property type="match status" value="1"/>
</dbReference>
<dbReference type="InterPro" id="IPR004160">
    <property type="entry name" value="Transl_elong_EFTu/EF1A_C"/>
</dbReference>
<comment type="caution">
    <text evidence="18">The sequence shown here is derived from an EMBL/GenBank/DDBJ whole genome shotgun (WGS) entry which is preliminary data.</text>
</comment>
<feature type="domain" description="Tr-type G" evidence="16">
    <location>
        <begin position="53"/>
        <end position="249"/>
    </location>
</feature>
<evidence type="ECO:0000256" key="9">
    <source>
        <dbReference type="ARBA" id="ARBA00022842"/>
    </source>
</evidence>
<dbReference type="EMBL" id="CAJNOI010000099">
    <property type="protein sequence ID" value="CAF1056765.1"/>
    <property type="molecule type" value="Genomic_DNA"/>
</dbReference>
<dbReference type="InterPro" id="IPR004161">
    <property type="entry name" value="EFTu-like_2"/>
</dbReference>
<dbReference type="CDD" id="cd03697">
    <property type="entry name" value="EFTU_II"/>
    <property type="match status" value="1"/>
</dbReference>
<protein>
    <recommendedName>
        <fullName evidence="15">Elongation factor Tu</fullName>
    </recommendedName>
</protein>
<evidence type="ECO:0000256" key="13">
    <source>
        <dbReference type="ARBA" id="ARBA00023134"/>
    </source>
</evidence>
<dbReference type="NCBIfam" id="NF000766">
    <property type="entry name" value="PRK00049.1"/>
    <property type="match status" value="1"/>
</dbReference>
<keyword evidence="6 15" id="KW-0547">Nucleotide-binding</keyword>
<keyword evidence="8" id="KW-0378">Hydrolase</keyword>
<name>A0A814N4D8_9BILA</name>
<dbReference type="Pfam" id="PF03144">
    <property type="entry name" value="GTP_EFTU_D2"/>
    <property type="match status" value="1"/>
</dbReference>
<evidence type="ECO:0000256" key="10">
    <source>
        <dbReference type="ARBA" id="ARBA00022917"/>
    </source>
</evidence>
<dbReference type="PRINTS" id="PR00315">
    <property type="entry name" value="ELONGATNFCT"/>
</dbReference>
<dbReference type="FunFam" id="3.40.50.300:FF:000576">
    <property type="entry name" value="Elongation factor Tu"/>
    <property type="match status" value="1"/>
</dbReference>
<dbReference type="Gene3D" id="2.40.30.10">
    <property type="entry name" value="Translation factors"/>
    <property type="match status" value="2"/>
</dbReference>
<dbReference type="OrthoDB" id="2067at2759"/>
<evidence type="ECO:0000256" key="12">
    <source>
        <dbReference type="ARBA" id="ARBA00023128"/>
    </source>
</evidence>
<dbReference type="GO" id="GO:0003746">
    <property type="term" value="F:translation elongation factor activity"/>
    <property type="evidence" value="ECO:0007669"/>
    <property type="project" value="UniProtKB-UniRule"/>
</dbReference>
<dbReference type="EMBL" id="CAJNOM010000120">
    <property type="protein sequence ID" value="CAF1087229.1"/>
    <property type="molecule type" value="Genomic_DNA"/>
</dbReference>
<keyword evidence="10" id="KW-0648">Protein biosynthesis</keyword>
<dbReference type="InterPro" id="IPR004541">
    <property type="entry name" value="Transl_elong_EFTu/EF1A_bac/org"/>
</dbReference>
<evidence type="ECO:0000259" key="16">
    <source>
        <dbReference type="PROSITE" id="PS51722"/>
    </source>
</evidence>
<dbReference type="Proteomes" id="UP000663832">
    <property type="component" value="Unassembled WGS sequence"/>
</dbReference>
<comment type="function">
    <text evidence="15">This protein promotes the GTP-dependent binding of aminoacyl-tRNA to the A-site of ribosomes during protein biosynthesis.</text>
</comment>
<dbReference type="InterPro" id="IPR009001">
    <property type="entry name" value="Transl_elong_EF1A/Init_IF2_C"/>
</dbReference>
<dbReference type="GO" id="GO:0070125">
    <property type="term" value="P:mitochondrial translational elongation"/>
    <property type="evidence" value="ECO:0007669"/>
    <property type="project" value="TreeGrafter"/>
</dbReference>
<dbReference type="Gene3D" id="3.40.50.300">
    <property type="entry name" value="P-loop containing nucleotide triphosphate hydrolases"/>
    <property type="match status" value="1"/>
</dbReference>
<accession>A0A814N4D8</accession>
<dbReference type="PANTHER" id="PTHR43721:SF36">
    <property type="entry name" value="ELONGATION FACTOR TU, MITOCHONDRIAL"/>
    <property type="match status" value="1"/>
</dbReference>
<dbReference type="NCBIfam" id="TIGR00231">
    <property type="entry name" value="small_GTP"/>
    <property type="match status" value="1"/>
</dbReference>
<dbReference type="FunFam" id="2.40.30.10:FF:000001">
    <property type="entry name" value="Elongation factor Tu"/>
    <property type="match status" value="1"/>
</dbReference>
<evidence type="ECO:0000313" key="18">
    <source>
        <dbReference type="EMBL" id="CAF1087229.1"/>
    </source>
</evidence>
<evidence type="ECO:0000256" key="2">
    <source>
        <dbReference type="ARBA" id="ARBA00007249"/>
    </source>
</evidence>
<evidence type="ECO:0000256" key="14">
    <source>
        <dbReference type="ARBA" id="ARBA00051990"/>
    </source>
</evidence>
<dbReference type="InterPro" id="IPR005225">
    <property type="entry name" value="Small_GTP-bd"/>
</dbReference>
<dbReference type="InterPro" id="IPR000795">
    <property type="entry name" value="T_Tr_GTP-bd_dom"/>
</dbReference>
<dbReference type="SUPFAM" id="SSF52540">
    <property type="entry name" value="P-loop containing nucleoside triphosphate hydrolases"/>
    <property type="match status" value="1"/>
</dbReference>
<keyword evidence="5" id="KW-0479">Metal-binding</keyword>
<evidence type="ECO:0000256" key="11">
    <source>
        <dbReference type="ARBA" id="ARBA00022946"/>
    </source>
</evidence>